<comment type="caution">
    <text evidence="1">The sequence shown here is derived from an EMBL/GenBank/DDBJ whole genome shotgun (WGS) entry which is preliminary data.</text>
</comment>
<dbReference type="PROSITE" id="PS51257">
    <property type="entry name" value="PROKAR_LIPOPROTEIN"/>
    <property type="match status" value="1"/>
</dbReference>
<dbReference type="Proteomes" id="UP000520814">
    <property type="component" value="Unassembled WGS sequence"/>
</dbReference>
<dbReference type="RefSeq" id="WP_184203712.1">
    <property type="nucleotide sequence ID" value="NZ_JACHGW010000007.1"/>
</dbReference>
<gene>
    <name evidence="1" type="ORF">HNQ39_005459</name>
</gene>
<proteinExistence type="predicted"/>
<accession>A0A7W9SXD2</accession>
<evidence type="ECO:0000313" key="1">
    <source>
        <dbReference type="EMBL" id="MBB6053624.1"/>
    </source>
</evidence>
<sequence>MKKILGLVLALVGLAGCRSKTAPPASLVLPAPDSQGVYHLTAEALFGLYETDGKEADRLLRGKPAVVTGWVEREHSAVEIDKEAAKRGERPRPDLFLHVPHTSNGFYIPVGGVICTFPESARDTLRATLKKLDRYATVQVRGIVDGKLGSVFLKDCTLERGA</sequence>
<reference evidence="1 2" key="1">
    <citation type="submission" date="2020-08" db="EMBL/GenBank/DDBJ databases">
        <title>Genomic Encyclopedia of Type Strains, Phase IV (KMG-IV): sequencing the most valuable type-strain genomes for metagenomic binning, comparative biology and taxonomic classification.</title>
        <authorList>
            <person name="Goeker M."/>
        </authorList>
    </citation>
    <scope>NUCLEOTIDE SEQUENCE [LARGE SCALE GENOMIC DNA]</scope>
    <source>
        <strain evidence="1 2">DSM 23562</strain>
    </source>
</reference>
<organism evidence="1 2">
    <name type="scientific">Armatimonas rosea</name>
    <dbReference type="NCBI Taxonomy" id="685828"/>
    <lineage>
        <taxon>Bacteria</taxon>
        <taxon>Bacillati</taxon>
        <taxon>Armatimonadota</taxon>
        <taxon>Armatimonadia</taxon>
        <taxon>Armatimonadales</taxon>
        <taxon>Armatimonadaceae</taxon>
        <taxon>Armatimonas</taxon>
    </lineage>
</organism>
<protein>
    <submittedName>
        <fullName evidence="1">Uncharacterized protein</fullName>
    </submittedName>
</protein>
<dbReference type="AlphaFoldDB" id="A0A7W9SXD2"/>
<evidence type="ECO:0000313" key="2">
    <source>
        <dbReference type="Proteomes" id="UP000520814"/>
    </source>
</evidence>
<dbReference type="EMBL" id="JACHGW010000007">
    <property type="protein sequence ID" value="MBB6053624.1"/>
    <property type="molecule type" value="Genomic_DNA"/>
</dbReference>
<keyword evidence="2" id="KW-1185">Reference proteome</keyword>
<name>A0A7W9SXD2_ARMRO</name>